<name>F0NDZ3_SACI5</name>
<dbReference type="CDD" id="cd03801">
    <property type="entry name" value="GT4_PimA-like"/>
    <property type="match status" value="1"/>
</dbReference>
<gene>
    <name evidence="3" type="ordered locus">SiRe_0854</name>
</gene>
<dbReference type="AlphaFoldDB" id="F0NDZ3"/>
<dbReference type="STRING" id="930945.SiRe_0854"/>
<feature type="domain" description="Glycosyl transferase family 1" evidence="2">
    <location>
        <begin position="171"/>
        <end position="341"/>
    </location>
</feature>
<accession>F0NDZ3</accession>
<reference evidence="3 4" key="1">
    <citation type="journal article" date="2011" name="J. Bacteriol.">
        <title>Genome analyses of icelandic strains of Sulfolobus islandicus, model organisms for genetic and virus-host interaction studies.</title>
        <authorList>
            <person name="Guo L."/>
            <person name="Brugger K."/>
            <person name="Liu C."/>
            <person name="Shah S.A."/>
            <person name="Zheng H."/>
            <person name="Zhu Y."/>
            <person name="Wang S."/>
            <person name="Lillestol R.K."/>
            <person name="Chen L."/>
            <person name="Frank J."/>
            <person name="Prangishvili D."/>
            <person name="Paulin L."/>
            <person name="She Q."/>
            <person name="Huang L."/>
            <person name="Garrett R.A."/>
        </authorList>
    </citation>
    <scope>NUCLEOTIDE SEQUENCE [LARGE SCALE GENOMIC DNA]</scope>
    <source>
        <strain evidence="3 4">REY15A</strain>
    </source>
</reference>
<dbReference type="InterPro" id="IPR001296">
    <property type="entry name" value="Glyco_trans_1"/>
</dbReference>
<evidence type="ECO:0000313" key="3">
    <source>
        <dbReference type="EMBL" id="ADX84929.1"/>
    </source>
</evidence>
<dbReference type="KEGG" id="sir:SiRe_0854"/>
<dbReference type="HOGENOM" id="CLU_053640_0_0_2"/>
<organism evidence="3 4">
    <name type="scientific">Saccharolobus islandicus (strain REY15A)</name>
    <name type="common">Sulfolobus islandicus</name>
    <dbReference type="NCBI Taxonomy" id="930945"/>
    <lineage>
        <taxon>Archaea</taxon>
        <taxon>Thermoproteota</taxon>
        <taxon>Thermoprotei</taxon>
        <taxon>Sulfolobales</taxon>
        <taxon>Sulfolobaceae</taxon>
        <taxon>Saccharolobus</taxon>
    </lineage>
</organism>
<keyword evidence="4" id="KW-1185">Reference proteome</keyword>
<dbReference type="eggNOG" id="arCOG01417">
    <property type="taxonomic scope" value="Archaea"/>
</dbReference>
<protein>
    <submittedName>
        <fullName evidence="3">Glycosyl transferase group 1</fullName>
    </submittedName>
</protein>
<dbReference type="SUPFAM" id="SSF53756">
    <property type="entry name" value="UDP-Glycosyltransferase/glycogen phosphorylase"/>
    <property type="match status" value="1"/>
</dbReference>
<dbReference type="Pfam" id="PF00534">
    <property type="entry name" value="Glycos_transf_1"/>
    <property type="match status" value="1"/>
</dbReference>
<evidence type="ECO:0000313" key="4">
    <source>
        <dbReference type="Proteomes" id="UP000002664"/>
    </source>
</evidence>
<dbReference type="PANTHER" id="PTHR46401">
    <property type="entry name" value="GLYCOSYLTRANSFERASE WBBK-RELATED"/>
    <property type="match status" value="1"/>
</dbReference>
<dbReference type="GO" id="GO:0016757">
    <property type="term" value="F:glycosyltransferase activity"/>
    <property type="evidence" value="ECO:0007669"/>
    <property type="project" value="InterPro"/>
</dbReference>
<sequence>MFEIIYKSYDWDFINKTINSLKNENIKLILDLNYWPISYNLIRYLKRDFRIDGLSFLLGESYYYAKKLKVRSAVLLQGMGLHKTKLGIPYNLLRYLKIRKSFPIDIFLSLKSKLIYTIYKGIRENLISDFIKHSNIIQRIYGVSQGQLESLRLSSSKKAIVIDPPFAIEREILTKRRESDEKKDYLAFYARLIPLKGILELPYIVKEIIERTGYKELKTLVMGKFPNDDFKKFFFSIVSELKLEDNIVYKGYLPRDELFDIISRARCIIYPSHEDSFSLAMLEAIVLGTPVVAYDIPGPRSVYGGLSAVRFVNEYDIKSMAIEVSKILKLSDDEYNSIISNDKINKSIEKYTNSDLVAEKYYMDLTSLL</sequence>
<proteinExistence type="predicted"/>
<dbReference type="GeneID" id="12417754"/>
<dbReference type="PANTHER" id="PTHR46401:SF2">
    <property type="entry name" value="GLYCOSYLTRANSFERASE WBBK-RELATED"/>
    <property type="match status" value="1"/>
</dbReference>
<dbReference type="Proteomes" id="UP000002664">
    <property type="component" value="Chromosome"/>
</dbReference>
<dbReference type="EMBL" id="CP002425">
    <property type="protein sequence ID" value="ADX84929.1"/>
    <property type="molecule type" value="Genomic_DNA"/>
</dbReference>
<evidence type="ECO:0000256" key="1">
    <source>
        <dbReference type="ARBA" id="ARBA00022679"/>
    </source>
</evidence>
<keyword evidence="1 3" id="KW-0808">Transferase</keyword>
<dbReference type="RefSeq" id="WP_014513810.1">
    <property type="nucleotide sequence ID" value="NC_017276.1"/>
</dbReference>
<dbReference type="Gene3D" id="3.40.50.2000">
    <property type="entry name" value="Glycogen Phosphorylase B"/>
    <property type="match status" value="1"/>
</dbReference>
<evidence type="ECO:0000259" key="2">
    <source>
        <dbReference type="Pfam" id="PF00534"/>
    </source>
</evidence>